<dbReference type="InterPro" id="IPR029052">
    <property type="entry name" value="Metallo-depent_PP-like"/>
</dbReference>
<dbReference type="InterPro" id="IPR004843">
    <property type="entry name" value="Calcineurin-like_PHP"/>
</dbReference>
<dbReference type="Gene3D" id="3.60.21.10">
    <property type="match status" value="1"/>
</dbReference>
<gene>
    <name evidence="3" type="ORF">BV898_13692</name>
</gene>
<dbReference type="OrthoDB" id="630188at2759"/>
<dbReference type="GO" id="GO:0016787">
    <property type="term" value="F:hydrolase activity"/>
    <property type="evidence" value="ECO:0007669"/>
    <property type="project" value="InterPro"/>
</dbReference>
<comment type="similarity">
    <text evidence="1">Belongs to the UPF0046 family.</text>
</comment>
<evidence type="ECO:0000259" key="2">
    <source>
        <dbReference type="Pfam" id="PF00149"/>
    </source>
</evidence>
<comment type="caution">
    <text evidence="3">The sequence shown here is derived from an EMBL/GenBank/DDBJ whole genome shotgun (WGS) entry which is preliminary data.</text>
</comment>
<dbReference type="PANTHER" id="PTHR12905:SF0">
    <property type="entry name" value="CALCINEURIN-LIKE PHOSPHOESTERASE DOMAIN-CONTAINING PROTEIN"/>
    <property type="match status" value="1"/>
</dbReference>
<name>A0A1W0WA57_HYPEX</name>
<keyword evidence="4" id="KW-1185">Reference proteome</keyword>
<proteinExistence type="inferred from homology"/>
<accession>A0A1W0WA57</accession>
<dbReference type="SUPFAM" id="SSF56300">
    <property type="entry name" value="Metallo-dependent phosphatases"/>
    <property type="match status" value="1"/>
</dbReference>
<sequence length="427" mass="47339">MSCQYLTRVNCPFFYVPSFSLRKSRGNWSDLALSSILTTKMADSMQSRTVKTRLLIVSDTHSHAPKKSKTSPFPDPIPRCDVFIHAGDMTNLGKKSELEQVVDWIAKIEAELKIVIAGNHDMELDAAFCRSQGSDRFQREFTPAESLALFTSPSAVAAGIFYLCDETRSLTLSNGATFVVHGSPWQPVFCGWAFNYPHHLDRWNPASPIDTLTTAIPDNVDILVTHGPPLGVFDTVINSGIDVGCPWLKLALERVRPRLHVFGHIHESRGAGRIQWHPREDEMHREKTAALEAELRATAELMDSKDRHRAFDNKVAELFKEHPVEQTLLLLPEPLEKPVLIQCTHLDVTSEAREGKGKGDINGVLRVGQETLVINAAMMSRSMRPINPPFLVDLDLPVSASFVQDVCAEDGTSVKSSSSKDGSCSTI</sequence>
<reference evidence="4" key="1">
    <citation type="submission" date="2017-01" db="EMBL/GenBank/DDBJ databases">
        <title>Comparative genomics of anhydrobiosis in the tardigrade Hypsibius dujardini.</title>
        <authorList>
            <person name="Yoshida Y."/>
            <person name="Koutsovoulos G."/>
            <person name="Laetsch D."/>
            <person name="Stevens L."/>
            <person name="Kumar S."/>
            <person name="Horikawa D."/>
            <person name="Ishino K."/>
            <person name="Komine S."/>
            <person name="Tomita M."/>
            <person name="Blaxter M."/>
            <person name="Arakawa K."/>
        </authorList>
    </citation>
    <scope>NUCLEOTIDE SEQUENCE [LARGE SCALE GENOMIC DNA]</scope>
    <source>
        <strain evidence="4">Z151</strain>
    </source>
</reference>
<dbReference type="Proteomes" id="UP000192578">
    <property type="component" value="Unassembled WGS sequence"/>
</dbReference>
<organism evidence="3 4">
    <name type="scientific">Hypsibius exemplaris</name>
    <name type="common">Freshwater tardigrade</name>
    <dbReference type="NCBI Taxonomy" id="2072580"/>
    <lineage>
        <taxon>Eukaryota</taxon>
        <taxon>Metazoa</taxon>
        <taxon>Ecdysozoa</taxon>
        <taxon>Tardigrada</taxon>
        <taxon>Eutardigrada</taxon>
        <taxon>Parachela</taxon>
        <taxon>Hypsibioidea</taxon>
        <taxon>Hypsibiidae</taxon>
        <taxon>Hypsibius</taxon>
    </lineage>
</organism>
<dbReference type="EMBL" id="MTYJ01000155">
    <property type="protein sequence ID" value="OQV12042.1"/>
    <property type="molecule type" value="Genomic_DNA"/>
</dbReference>
<evidence type="ECO:0000256" key="1">
    <source>
        <dbReference type="ARBA" id="ARBA00007993"/>
    </source>
</evidence>
<feature type="domain" description="Calcineurin-like phosphoesterase" evidence="2">
    <location>
        <begin position="53"/>
        <end position="267"/>
    </location>
</feature>
<dbReference type="InterPro" id="IPR051693">
    <property type="entry name" value="UPF0046_metallophosphoest"/>
</dbReference>
<dbReference type="PANTHER" id="PTHR12905">
    <property type="entry name" value="METALLOPHOSPHOESTERASE"/>
    <property type="match status" value="1"/>
</dbReference>
<dbReference type="CDD" id="cd07379">
    <property type="entry name" value="MPP_239FB"/>
    <property type="match status" value="1"/>
</dbReference>
<protein>
    <submittedName>
        <fullName evidence="3">Metallophosphoesterase domain-containing protein 1</fullName>
    </submittedName>
</protein>
<dbReference type="AlphaFoldDB" id="A0A1W0WA57"/>
<evidence type="ECO:0000313" key="3">
    <source>
        <dbReference type="EMBL" id="OQV12042.1"/>
    </source>
</evidence>
<dbReference type="Pfam" id="PF00149">
    <property type="entry name" value="Metallophos"/>
    <property type="match status" value="1"/>
</dbReference>
<evidence type="ECO:0000313" key="4">
    <source>
        <dbReference type="Proteomes" id="UP000192578"/>
    </source>
</evidence>